<evidence type="ECO:0000256" key="2">
    <source>
        <dbReference type="SAM" id="MobiDB-lite"/>
    </source>
</evidence>
<dbReference type="OrthoDB" id="10575425at2759"/>
<keyword evidence="4" id="KW-1185">Reference proteome</keyword>
<evidence type="ECO:0000313" key="4">
    <source>
        <dbReference type="Proteomes" id="UP001165080"/>
    </source>
</evidence>
<dbReference type="Proteomes" id="UP001165080">
    <property type="component" value="Unassembled WGS sequence"/>
</dbReference>
<comment type="caution">
    <text evidence="3">The sequence shown here is derived from an EMBL/GenBank/DDBJ whole genome shotgun (WGS) entry which is preliminary data.</text>
</comment>
<proteinExistence type="predicted"/>
<evidence type="ECO:0000313" key="3">
    <source>
        <dbReference type="EMBL" id="GLC48223.1"/>
    </source>
</evidence>
<feature type="region of interest" description="Disordered" evidence="2">
    <location>
        <begin position="235"/>
        <end position="254"/>
    </location>
</feature>
<dbReference type="AlphaFoldDB" id="A0A9W6EWN3"/>
<evidence type="ECO:0000256" key="1">
    <source>
        <dbReference type="SAM" id="Coils"/>
    </source>
</evidence>
<reference evidence="3 4" key="1">
    <citation type="journal article" date="2023" name="Commun. Biol.">
        <title>Reorganization of the ancestral sex-determining regions during the evolution of trioecy in Pleodorina starrii.</title>
        <authorList>
            <person name="Takahashi K."/>
            <person name="Suzuki S."/>
            <person name="Kawai-Toyooka H."/>
            <person name="Yamamoto K."/>
            <person name="Hamaji T."/>
            <person name="Ootsuki R."/>
            <person name="Yamaguchi H."/>
            <person name="Kawachi M."/>
            <person name="Higashiyama T."/>
            <person name="Nozaki H."/>
        </authorList>
    </citation>
    <scope>NUCLEOTIDE SEQUENCE [LARGE SCALE GENOMIC DNA]</scope>
    <source>
        <strain evidence="3 4">NIES-4479</strain>
    </source>
</reference>
<keyword evidence="1" id="KW-0175">Coiled coil</keyword>
<accession>A0A9W6EWN3</accession>
<feature type="compositionally biased region" description="Basic and acidic residues" evidence="2">
    <location>
        <begin position="238"/>
        <end position="254"/>
    </location>
</feature>
<organism evidence="3 4">
    <name type="scientific">Pleodorina starrii</name>
    <dbReference type="NCBI Taxonomy" id="330485"/>
    <lineage>
        <taxon>Eukaryota</taxon>
        <taxon>Viridiplantae</taxon>
        <taxon>Chlorophyta</taxon>
        <taxon>core chlorophytes</taxon>
        <taxon>Chlorophyceae</taxon>
        <taxon>CS clade</taxon>
        <taxon>Chlamydomonadales</taxon>
        <taxon>Volvocaceae</taxon>
        <taxon>Pleodorina</taxon>
    </lineage>
</organism>
<feature type="region of interest" description="Disordered" evidence="2">
    <location>
        <begin position="202"/>
        <end position="225"/>
    </location>
</feature>
<feature type="coiled-coil region" evidence="1">
    <location>
        <begin position="103"/>
        <end position="176"/>
    </location>
</feature>
<name>A0A9W6EWN3_9CHLO</name>
<dbReference type="EMBL" id="BRXU01000001">
    <property type="protein sequence ID" value="GLC48223.1"/>
    <property type="molecule type" value="Genomic_DNA"/>
</dbReference>
<gene>
    <name evidence="3" type="primary">PLEST000773</name>
    <name evidence="3" type="ORF">PLESTB_000072300</name>
</gene>
<sequence>MSYCFRPSKLDAAKHEVDSLKLLLQTRENELERLRRSETSQRQKDEQQTEALQAAAAHVAQLEARLTMERIEQQRASKELEAQLRMEYEQKLLGNQQRADHQRSILEAELQGARKRLEEQQLLGERQRKQFEETVHDQKQKMEKLAERARQADLQRQLLEARLLEEQQKRLEQERRTRRYQKQIANFTETMEEVSNILTAVEGDTKTKSSPVKTESKKGKAASVAADQLRQSIALFKRTTDERPSDQGEERECT</sequence>
<feature type="region of interest" description="Disordered" evidence="2">
    <location>
        <begin position="32"/>
        <end position="55"/>
    </location>
</feature>
<feature type="compositionally biased region" description="Basic and acidic residues" evidence="2">
    <location>
        <begin position="32"/>
        <end position="47"/>
    </location>
</feature>
<protein>
    <submittedName>
        <fullName evidence="3">Uncharacterized protein</fullName>
    </submittedName>
</protein>